<dbReference type="EMBL" id="CP074694">
    <property type="protein sequence ID" value="QVL32490.1"/>
    <property type="molecule type" value="Genomic_DNA"/>
</dbReference>
<sequence length="180" mass="20860">MEHRTQGGITMWTPSPEHPLRKMFAGITEHAFLIELGVTDTKLIDYLADMLTRFLHMDSVCKISGRNGRFTEEVSEMLKEAESLPETGDTRREVYRYIGDYTLFWTGLYPEVIQKKAANRWASDHFVDFCRSGKQCYLIASSFENDPWAEESAVLKRLSNDFELCAYGLNQVRKEFEEIP</sequence>
<evidence type="ECO:0000313" key="2">
    <source>
        <dbReference type="Proteomes" id="UP000676194"/>
    </source>
</evidence>
<dbReference type="RefSeq" id="WP_213497382.1">
    <property type="nucleotide sequence ID" value="NZ_CP074694.1"/>
</dbReference>
<protein>
    <submittedName>
        <fullName evidence="1">Uncharacterized protein</fullName>
    </submittedName>
</protein>
<dbReference type="KEGG" id="tsph:KIH39_00815"/>
<proteinExistence type="predicted"/>
<accession>A0A8E6B5F9</accession>
<dbReference type="Proteomes" id="UP000676194">
    <property type="component" value="Chromosome"/>
</dbReference>
<evidence type="ECO:0000313" key="1">
    <source>
        <dbReference type="EMBL" id="QVL32490.1"/>
    </source>
</evidence>
<keyword evidence="2" id="KW-1185">Reference proteome</keyword>
<name>A0A8E6B5F9_9BACT</name>
<dbReference type="AlphaFoldDB" id="A0A8E6B5F9"/>
<organism evidence="1 2">
    <name type="scientific">Telmatocola sphagniphila</name>
    <dbReference type="NCBI Taxonomy" id="1123043"/>
    <lineage>
        <taxon>Bacteria</taxon>
        <taxon>Pseudomonadati</taxon>
        <taxon>Planctomycetota</taxon>
        <taxon>Planctomycetia</taxon>
        <taxon>Gemmatales</taxon>
        <taxon>Gemmataceae</taxon>
    </lineage>
</organism>
<reference evidence="1" key="1">
    <citation type="submission" date="2021-05" db="EMBL/GenBank/DDBJ databases">
        <title>Complete genome sequence of the cellulolytic planctomycete Telmatocola sphagniphila SP2T and characterization of the first cellulase from planctomycetes.</title>
        <authorList>
            <person name="Rakitin A.L."/>
            <person name="Beletsky A.V."/>
            <person name="Naumoff D.G."/>
            <person name="Kulichevskaya I.S."/>
            <person name="Mardanov A.V."/>
            <person name="Ravin N.V."/>
            <person name="Dedysh S.N."/>
        </authorList>
    </citation>
    <scope>NUCLEOTIDE SEQUENCE</scope>
    <source>
        <strain evidence="1">SP2T</strain>
    </source>
</reference>
<gene>
    <name evidence="1" type="ORF">KIH39_00815</name>
</gene>